<dbReference type="Proteomes" id="UP000031167">
    <property type="component" value="Unassembled WGS sequence"/>
</dbReference>
<dbReference type="RefSeq" id="WP_039372496.1">
    <property type="nucleotide sequence ID" value="NZ_JWTA01000018.1"/>
</dbReference>
<evidence type="ECO:0000313" key="1">
    <source>
        <dbReference type="EMBL" id="KIC61552.1"/>
    </source>
</evidence>
<dbReference type="InterPro" id="IPR025563">
    <property type="entry name" value="DUF4286"/>
</dbReference>
<dbReference type="Pfam" id="PF14114">
    <property type="entry name" value="DUF4286"/>
    <property type="match status" value="1"/>
</dbReference>
<accession>A0A0B4CYV8</accession>
<dbReference type="EMBL" id="JWTA01000018">
    <property type="protein sequence ID" value="KIC61552.1"/>
    <property type="molecule type" value="Genomic_DNA"/>
</dbReference>
<comment type="caution">
    <text evidence="1">The sequence shown here is derived from an EMBL/GenBank/DDBJ whole genome shotgun (WGS) entry which is preliminary data.</text>
</comment>
<keyword evidence="2" id="KW-1185">Reference proteome</keyword>
<sequence length="104" mass="12369">MSVLSITFHCTKDNLEEWENYIDETLVLMTENLLDVNKYILSEVHSEYIEDGKNYNLLLIFDNDNLRDDFVKSELENIAERIETKFGQEVMIFNTFLNPKKTRL</sequence>
<dbReference type="OrthoDB" id="1260486at2"/>
<dbReference type="STRING" id="363331.RM51_16840"/>
<name>A0A0B4CYV8_9FLAO</name>
<organism evidence="1 2">
    <name type="scientific">Chryseobacterium taiwanense</name>
    <dbReference type="NCBI Taxonomy" id="363331"/>
    <lineage>
        <taxon>Bacteria</taxon>
        <taxon>Pseudomonadati</taxon>
        <taxon>Bacteroidota</taxon>
        <taxon>Flavobacteriia</taxon>
        <taxon>Flavobacteriales</taxon>
        <taxon>Weeksellaceae</taxon>
        <taxon>Chryseobacterium group</taxon>
        <taxon>Chryseobacterium</taxon>
    </lineage>
</organism>
<dbReference type="AlphaFoldDB" id="A0A0B4CYV8"/>
<reference evidence="1 2" key="1">
    <citation type="submission" date="2014-12" db="EMBL/GenBank/DDBJ databases">
        <title>Genome sequencing of Chryseobacterium taiwanense TPW19.</title>
        <authorList>
            <person name="Tan P.W."/>
            <person name="Chan K.-G."/>
        </authorList>
    </citation>
    <scope>NUCLEOTIDE SEQUENCE [LARGE SCALE GENOMIC DNA]</scope>
    <source>
        <strain evidence="1 2">TPW19</strain>
    </source>
</reference>
<gene>
    <name evidence="1" type="ORF">RM51_16840</name>
</gene>
<proteinExistence type="predicted"/>
<protein>
    <recommendedName>
        <fullName evidence="3">DUF4286 domain-containing protein</fullName>
    </recommendedName>
</protein>
<evidence type="ECO:0000313" key="2">
    <source>
        <dbReference type="Proteomes" id="UP000031167"/>
    </source>
</evidence>
<evidence type="ECO:0008006" key="3">
    <source>
        <dbReference type="Google" id="ProtNLM"/>
    </source>
</evidence>